<proteinExistence type="inferred from homology"/>
<evidence type="ECO:0000256" key="5">
    <source>
        <dbReference type="ARBA" id="ARBA00022989"/>
    </source>
</evidence>
<dbReference type="Proteomes" id="UP000800040">
    <property type="component" value="Unassembled WGS sequence"/>
</dbReference>
<evidence type="ECO:0000256" key="1">
    <source>
        <dbReference type="ARBA" id="ARBA00004606"/>
    </source>
</evidence>
<reference evidence="7" key="1">
    <citation type="submission" date="2020-01" db="EMBL/GenBank/DDBJ databases">
        <authorList>
            <consortium name="DOE Joint Genome Institute"/>
            <person name="Haridas S."/>
            <person name="Albert R."/>
            <person name="Binder M."/>
            <person name="Bloem J."/>
            <person name="Labutti K."/>
            <person name="Salamov A."/>
            <person name="Andreopoulos B."/>
            <person name="Baker S.E."/>
            <person name="Barry K."/>
            <person name="Bills G."/>
            <person name="Bluhm B.H."/>
            <person name="Cannon C."/>
            <person name="Castanera R."/>
            <person name="Culley D.E."/>
            <person name="Daum C."/>
            <person name="Ezra D."/>
            <person name="Gonzalez J.B."/>
            <person name="Henrissat B."/>
            <person name="Kuo A."/>
            <person name="Liang C."/>
            <person name="Lipzen A."/>
            <person name="Lutzoni F."/>
            <person name="Magnuson J."/>
            <person name="Mondo S."/>
            <person name="Nolan M."/>
            <person name="Ohm R."/>
            <person name="Pangilinan J."/>
            <person name="Park H.-J."/>
            <person name="Ramirez L."/>
            <person name="Alfaro M."/>
            <person name="Sun H."/>
            <person name="Tritt A."/>
            <person name="Yoshinaga Y."/>
            <person name="Zwiers L.-H."/>
            <person name="Turgeon B.G."/>
            <person name="Goodwin S.B."/>
            <person name="Spatafora J.W."/>
            <person name="Crous P.W."/>
            <person name="Grigoriev I.V."/>
        </authorList>
    </citation>
    <scope>NUCLEOTIDE SEQUENCE</scope>
    <source>
        <strain evidence="7">P77</strain>
    </source>
</reference>
<dbReference type="AlphaFoldDB" id="A0A6A5KVB7"/>
<gene>
    <name evidence="7" type="ORF">BDW02DRAFT_539382</name>
</gene>
<evidence type="ECO:0000256" key="6">
    <source>
        <dbReference type="ARBA" id="ARBA00023136"/>
    </source>
</evidence>
<evidence type="ECO:0000256" key="4">
    <source>
        <dbReference type="ARBA" id="ARBA00022968"/>
    </source>
</evidence>
<dbReference type="EMBL" id="ML975245">
    <property type="protein sequence ID" value="KAF1839319.1"/>
    <property type="molecule type" value="Genomic_DNA"/>
</dbReference>
<evidence type="ECO:0000313" key="8">
    <source>
        <dbReference type="Proteomes" id="UP000800040"/>
    </source>
</evidence>
<dbReference type="Gene3D" id="3.90.550.50">
    <property type="match status" value="1"/>
</dbReference>
<keyword evidence="8" id="KW-1185">Reference proteome</keyword>
<dbReference type="PANTHER" id="PTHR23033:SF40">
    <property type="entry name" value="APPLE DOMAIN-CONTAINING PROTEIN"/>
    <property type="match status" value="1"/>
</dbReference>
<dbReference type="OrthoDB" id="414175at2759"/>
<organism evidence="7 8">
    <name type="scientific">Decorospora gaudefroyi</name>
    <dbReference type="NCBI Taxonomy" id="184978"/>
    <lineage>
        <taxon>Eukaryota</taxon>
        <taxon>Fungi</taxon>
        <taxon>Dikarya</taxon>
        <taxon>Ascomycota</taxon>
        <taxon>Pezizomycotina</taxon>
        <taxon>Dothideomycetes</taxon>
        <taxon>Pleosporomycetidae</taxon>
        <taxon>Pleosporales</taxon>
        <taxon>Pleosporineae</taxon>
        <taxon>Pleosporaceae</taxon>
        <taxon>Decorospora</taxon>
    </lineage>
</organism>
<evidence type="ECO:0000313" key="7">
    <source>
        <dbReference type="EMBL" id="KAF1839319.1"/>
    </source>
</evidence>
<dbReference type="InterPro" id="IPR026050">
    <property type="entry name" value="C1GALT1/C1GALT1_chp1"/>
</dbReference>
<comment type="similarity">
    <text evidence="2">Belongs to the glycosyltransferase 31 family. Beta3-Gal-T subfamily.</text>
</comment>
<keyword evidence="6" id="KW-0472">Membrane</keyword>
<keyword evidence="4" id="KW-0735">Signal-anchor</keyword>
<dbReference type="PANTHER" id="PTHR23033">
    <property type="entry name" value="BETA1,3-GALACTOSYLTRANSFERASE"/>
    <property type="match status" value="1"/>
</dbReference>
<keyword evidence="5" id="KW-1133">Transmembrane helix</keyword>
<name>A0A6A5KVB7_9PLEO</name>
<accession>A0A6A5KVB7</accession>
<evidence type="ECO:0000256" key="3">
    <source>
        <dbReference type="ARBA" id="ARBA00022692"/>
    </source>
</evidence>
<keyword evidence="3" id="KW-0812">Transmembrane</keyword>
<protein>
    <recommendedName>
        <fullName evidence="9">Glycosyltransferase family 31 protein</fullName>
    </recommendedName>
</protein>
<comment type="subcellular location">
    <subcellularLocation>
        <location evidence="1">Membrane</location>
        <topology evidence="1">Single-pass type II membrane protein</topology>
    </subcellularLocation>
</comment>
<dbReference type="GO" id="GO:0016020">
    <property type="term" value="C:membrane"/>
    <property type="evidence" value="ECO:0007669"/>
    <property type="project" value="UniProtKB-SubCell"/>
</dbReference>
<evidence type="ECO:0008006" key="9">
    <source>
        <dbReference type="Google" id="ProtNLM"/>
    </source>
</evidence>
<evidence type="ECO:0000256" key="2">
    <source>
        <dbReference type="ARBA" id="ARBA00006462"/>
    </source>
</evidence>
<sequence>MLALRKHTPRPARLLLAIILIYAFSWIKAWPRHYDDDELPGTQQPQQDTSLGPHQVDSNQLVVSIITTANNVYTKLPPLILNTAEEHHGSLLLFSDLQTEVGDWPVFDVIWRYGSEFIKATKELGRYRTQVAYARKSIPLQRLNKADAEEEKKELATLDKYKILQAMAAAWEFRPDRSWYVFADDETWINRPGLLKWLSQHDPSTKHFFGNPPPSTEAPGPDPVAASGTSFILSRQVMGDLFVARQDTIQTWQQKIERHKSALHLVSSLLRTELQMDLATTWPAISAFDPSTAPFSPTLWCEPVLLMHHIPADLRTPLSKLERDWGATHTQLRFSDLWTRFMTPENLTYTRNDWDNLSADPANARWNILFQGGEGAPPLSGEESPDACKLACYGERYCMQWAYSSSLVSNWNGNPETRCHLSSSVRFGGFRWAPGEGEVAWRSGWRVDRFLGWAVGEKCGG</sequence>